<dbReference type="PANTHER" id="PTHR43861">
    <property type="entry name" value="TRANS-ACONITATE 2-METHYLTRANSFERASE-RELATED"/>
    <property type="match status" value="1"/>
</dbReference>
<dbReference type="SUPFAM" id="SSF53335">
    <property type="entry name" value="S-adenosyl-L-methionine-dependent methyltransferases"/>
    <property type="match status" value="1"/>
</dbReference>
<dbReference type="Gene3D" id="3.40.50.150">
    <property type="entry name" value="Vaccinia Virus protein VP39"/>
    <property type="match status" value="1"/>
</dbReference>
<dbReference type="GO" id="GO:0032259">
    <property type="term" value="P:methylation"/>
    <property type="evidence" value="ECO:0007669"/>
    <property type="project" value="UniProtKB-KW"/>
</dbReference>
<reference evidence="1 2" key="1">
    <citation type="journal article" date="2015" name="Sci. Rep.">
        <title>Unraveling adaptation of Pontibacter korlensis to radiation and infertility in desert through complete genome and comparative transcriptomic analysis.</title>
        <authorList>
            <person name="Dai J."/>
            <person name="Dai W."/>
            <person name="Qiu C."/>
            <person name="Yang Z."/>
            <person name="Zhang Y."/>
            <person name="Zhou M."/>
            <person name="Zhang L."/>
            <person name="Fang C."/>
            <person name="Gao Q."/>
            <person name="Yang Q."/>
            <person name="Li X."/>
            <person name="Wang Z."/>
            <person name="Wang Z."/>
            <person name="Jia Z."/>
            <person name="Chen X."/>
        </authorList>
    </citation>
    <scope>NUCLEOTIDE SEQUENCE [LARGE SCALE GENOMIC DNA]</scope>
    <source>
        <strain evidence="1 2">X14-1T</strain>
    </source>
</reference>
<dbReference type="PATRIC" id="fig|400092.3.peg.1415"/>
<dbReference type="RefSeq" id="WP_046309781.1">
    <property type="nucleotide sequence ID" value="NZ_CBCSCY010000001.1"/>
</dbReference>
<dbReference type="Pfam" id="PF13489">
    <property type="entry name" value="Methyltransf_23"/>
    <property type="match status" value="1"/>
</dbReference>
<dbReference type="AlphaFoldDB" id="A0A0E3ZFD8"/>
<protein>
    <submittedName>
        <fullName evidence="1">Methyltransferase</fullName>
    </submittedName>
</protein>
<dbReference type="GO" id="GO:0008168">
    <property type="term" value="F:methyltransferase activity"/>
    <property type="evidence" value="ECO:0007669"/>
    <property type="project" value="UniProtKB-KW"/>
</dbReference>
<dbReference type="KEGG" id="pko:PKOR_06350"/>
<keyword evidence="1" id="KW-0489">Methyltransferase</keyword>
<proteinExistence type="predicted"/>
<dbReference type="HOGENOM" id="CLU_068669_1_0_10"/>
<dbReference type="InterPro" id="IPR029063">
    <property type="entry name" value="SAM-dependent_MTases_sf"/>
</dbReference>
<dbReference type="Proteomes" id="UP000033109">
    <property type="component" value="Chromosome"/>
</dbReference>
<evidence type="ECO:0000313" key="2">
    <source>
        <dbReference type="Proteomes" id="UP000033109"/>
    </source>
</evidence>
<keyword evidence="1" id="KW-0808">Transferase</keyword>
<sequence>MSYERLEQCPICGKETFKNFLVVNDNAVSKESFVIVECENCTFKFTNPRPNAESIGRYYESEEYISHSNTTSGIINRAYHVVRSITTKQKVELINRYAPVKGSILDYGCGTGNFLAACKKDNWEIRGVEPNTKAREQAAENTGEIIAATLEDIEGEKYEVITLWHVLEHIHTLNETMTQLLECLQDDGTLVIAVPNADSHDAQEYKENWAAYDVPRHLYHFTQPTMKRFLKKHKMQLEEVLPMKFDAYYVSMLSEKHKQGKAKMISSVMNGYRSNSYAEKNGNDYSSLIFVAKRK</sequence>
<dbReference type="EMBL" id="CP009621">
    <property type="protein sequence ID" value="AKD02814.1"/>
    <property type="molecule type" value="Genomic_DNA"/>
</dbReference>
<keyword evidence="2" id="KW-1185">Reference proteome</keyword>
<dbReference type="CDD" id="cd02440">
    <property type="entry name" value="AdoMet_MTases"/>
    <property type="match status" value="1"/>
</dbReference>
<evidence type="ECO:0000313" key="1">
    <source>
        <dbReference type="EMBL" id="AKD02814.1"/>
    </source>
</evidence>
<accession>A0A0E3ZFD8</accession>
<dbReference type="OrthoDB" id="2370471at2"/>
<name>A0A0E3ZFD8_9BACT</name>
<dbReference type="STRING" id="400092.PKOR_06350"/>
<gene>
    <name evidence="1" type="ORF">PKOR_06350</name>
</gene>
<organism evidence="1 2">
    <name type="scientific">Pontibacter korlensis</name>
    <dbReference type="NCBI Taxonomy" id="400092"/>
    <lineage>
        <taxon>Bacteria</taxon>
        <taxon>Pseudomonadati</taxon>
        <taxon>Bacteroidota</taxon>
        <taxon>Cytophagia</taxon>
        <taxon>Cytophagales</taxon>
        <taxon>Hymenobacteraceae</taxon>
        <taxon>Pontibacter</taxon>
    </lineage>
</organism>